<dbReference type="GO" id="GO:0016020">
    <property type="term" value="C:membrane"/>
    <property type="evidence" value="ECO:0007669"/>
    <property type="project" value="InterPro"/>
</dbReference>
<dbReference type="Proteomes" id="UP000639396">
    <property type="component" value="Unassembled WGS sequence"/>
</dbReference>
<dbReference type="Gene3D" id="3.40.190.10">
    <property type="entry name" value="Periplasmic binding protein-like II"/>
    <property type="match status" value="2"/>
</dbReference>
<dbReference type="PROSITE" id="PS01039">
    <property type="entry name" value="SBP_BACTERIAL_3"/>
    <property type="match status" value="1"/>
</dbReference>
<evidence type="ECO:0000256" key="1">
    <source>
        <dbReference type="ARBA" id="ARBA00004196"/>
    </source>
</evidence>
<dbReference type="SMART" id="SM00079">
    <property type="entry name" value="PBPe"/>
    <property type="match status" value="1"/>
</dbReference>
<protein>
    <submittedName>
        <fullName evidence="7">Transporter substrate-binding domain-containing protein</fullName>
    </submittedName>
</protein>
<accession>A0A927GZH4</accession>
<keyword evidence="3" id="KW-0732">Signal</keyword>
<dbReference type="AlphaFoldDB" id="A0A927GZH4"/>
<sequence>MRYCLGVGLVAVALTVSGCANQKTLKVGIESDFRPFTYTEGGENKGFEVELWEEIAKKGNIKYELVPMEMGNMSTALKSGEVDLVIAGMTVNKARKDNLAFSDPYFQTGLVMLTAQDNTDITGKDKLKDKTVATRIGSTAYTYAGMLPKLKEVRGYPDINRAYEDLANKKVDCVIFDERNARDYIQTKGQGKIKIVGDVLNKESYAIATKKRNKYIGNINSAIEQVSKNGTYETLYMKWFGSKPKKLPGQ</sequence>
<proteinExistence type="inferred from homology"/>
<dbReference type="PANTHER" id="PTHR35936:SF38">
    <property type="entry name" value="GLUTAMINE-BINDING PERIPLASMIC PROTEIN"/>
    <property type="match status" value="1"/>
</dbReference>
<evidence type="ECO:0000313" key="7">
    <source>
        <dbReference type="EMBL" id="MBD2862996.1"/>
    </source>
</evidence>
<evidence type="ECO:0000313" key="8">
    <source>
        <dbReference type="Proteomes" id="UP000639396"/>
    </source>
</evidence>
<dbReference type="Pfam" id="PF00497">
    <property type="entry name" value="SBP_bac_3"/>
    <property type="match status" value="1"/>
</dbReference>
<reference evidence="7" key="1">
    <citation type="submission" date="2020-09" db="EMBL/GenBank/DDBJ databases">
        <title>A novel bacterium of genus Paenibacillus, isolated from South China Sea.</title>
        <authorList>
            <person name="Huang H."/>
            <person name="Mo K."/>
            <person name="Hu Y."/>
        </authorList>
    </citation>
    <scope>NUCLEOTIDE SEQUENCE</scope>
    <source>
        <strain evidence="7">IB182363</strain>
    </source>
</reference>
<dbReference type="GO" id="GO:0030313">
    <property type="term" value="C:cell envelope"/>
    <property type="evidence" value="ECO:0007669"/>
    <property type="project" value="UniProtKB-SubCell"/>
</dbReference>
<evidence type="ECO:0000256" key="3">
    <source>
        <dbReference type="ARBA" id="ARBA00022729"/>
    </source>
</evidence>
<comment type="subcellular location">
    <subcellularLocation>
        <location evidence="1">Cell envelope</location>
    </subcellularLocation>
</comment>
<evidence type="ECO:0000256" key="4">
    <source>
        <dbReference type="RuleBase" id="RU003744"/>
    </source>
</evidence>
<evidence type="ECO:0000259" key="6">
    <source>
        <dbReference type="SMART" id="SM00079"/>
    </source>
</evidence>
<dbReference type="SUPFAM" id="SSF53850">
    <property type="entry name" value="Periplasmic binding protein-like II"/>
    <property type="match status" value="1"/>
</dbReference>
<name>A0A927GZH4_9BACL</name>
<evidence type="ECO:0000256" key="2">
    <source>
        <dbReference type="ARBA" id="ARBA00010333"/>
    </source>
</evidence>
<feature type="domain" description="Ionotropic glutamate receptor C-terminal" evidence="6">
    <location>
        <begin position="24"/>
        <end position="242"/>
    </location>
</feature>
<comment type="similarity">
    <text evidence="2 4">Belongs to the bacterial solute-binding protein 3 family.</text>
</comment>
<evidence type="ECO:0000259" key="5">
    <source>
        <dbReference type="SMART" id="SM00062"/>
    </source>
</evidence>
<dbReference type="GO" id="GO:0015276">
    <property type="term" value="F:ligand-gated monoatomic ion channel activity"/>
    <property type="evidence" value="ECO:0007669"/>
    <property type="project" value="InterPro"/>
</dbReference>
<keyword evidence="8" id="KW-1185">Reference proteome</keyword>
<dbReference type="PANTHER" id="PTHR35936">
    <property type="entry name" value="MEMBRANE-BOUND LYTIC MUREIN TRANSGLYCOSYLASE F"/>
    <property type="match status" value="1"/>
</dbReference>
<feature type="domain" description="Solute-binding protein family 3/N-terminal" evidence="5">
    <location>
        <begin position="24"/>
        <end position="243"/>
    </location>
</feature>
<dbReference type="InterPro" id="IPR001320">
    <property type="entry name" value="Iontro_rcpt_C"/>
</dbReference>
<dbReference type="InterPro" id="IPR018313">
    <property type="entry name" value="SBP_3_CS"/>
</dbReference>
<gene>
    <name evidence="7" type="ORF">IDH45_13470</name>
</gene>
<dbReference type="SMART" id="SM00062">
    <property type="entry name" value="PBPb"/>
    <property type="match status" value="1"/>
</dbReference>
<organism evidence="7 8">
    <name type="scientific">Paenibacillus oceani</name>
    <dbReference type="NCBI Taxonomy" id="2772510"/>
    <lineage>
        <taxon>Bacteria</taxon>
        <taxon>Bacillati</taxon>
        <taxon>Bacillota</taxon>
        <taxon>Bacilli</taxon>
        <taxon>Bacillales</taxon>
        <taxon>Paenibacillaceae</taxon>
        <taxon>Paenibacillus</taxon>
    </lineage>
</organism>
<dbReference type="InterPro" id="IPR001638">
    <property type="entry name" value="Solute-binding_3/MltF_N"/>
</dbReference>
<dbReference type="EMBL" id="JACXJA010000016">
    <property type="protein sequence ID" value="MBD2862996.1"/>
    <property type="molecule type" value="Genomic_DNA"/>
</dbReference>
<dbReference type="PROSITE" id="PS51257">
    <property type="entry name" value="PROKAR_LIPOPROTEIN"/>
    <property type="match status" value="1"/>
</dbReference>
<comment type="caution">
    <text evidence="7">The sequence shown here is derived from an EMBL/GenBank/DDBJ whole genome shotgun (WGS) entry which is preliminary data.</text>
</comment>